<accession>A0A644XG52</accession>
<dbReference type="InterPro" id="IPR003797">
    <property type="entry name" value="DegV"/>
</dbReference>
<keyword evidence="1" id="KW-0446">Lipid-binding</keyword>
<dbReference type="AlphaFoldDB" id="A0A644XG52"/>
<comment type="caution">
    <text evidence="2">The sequence shown here is derived from an EMBL/GenBank/DDBJ whole genome shotgun (WGS) entry which is preliminary data.</text>
</comment>
<dbReference type="NCBIfam" id="TIGR00762">
    <property type="entry name" value="DegV"/>
    <property type="match status" value="1"/>
</dbReference>
<dbReference type="Gene3D" id="3.40.50.10440">
    <property type="entry name" value="Dihydroxyacetone kinase, domain 1"/>
    <property type="match status" value="1"/>
</dbReference>
<dbReference type="PANTHER" id="PTHR33434">
    <property type="entry name" value="DEGV DOMAIN-CONTAINING PROTEIN DR_1986-RELATED"/>
    <property type="match status" value="1"/>
</dbReference>
<dbReference type="SUPFAM" id="SSF82549">
    <property type="entry name" value="DAK1/DegV-like"/>
    <property type="match status" value="1"/>
</dbReference>
<gene>
    <name evidence="2" type="ORF">SDC9_61587</name>
</gene>
<dbReference type="Gene3D" id="2.20.28.50">
    <property type="entry name" value="degv family protein"/>
    <property type="match status" value="1"/>
</dbReference>
<dbReference type="InterPro" id="IPR050270">
    <property type="entry name" value="DegV_domain_contain"/>
</dbReference>
<dbReference type="InterPro" id="IPR043168">
    <property type="entry name" value="DegV_C"/>
</dbReference>
<evidence type="ECO:0000313" key="2">
    <source>
        <dbReference type="EMBL" id="MPM15220.1"/>
    </source>
</evidence>
<proteinExistence type="predicted"/>
<reference evidence="2" key="1">
    <citation type="submission" date="2019-08" db="EMBL/GenBank/DDBJ databases">
        <authorList>
            <person name="Kucharzyk K."/>
            <person name="Murdoch R.W."/>
            <person name="Higgins S."/>
            <person name="Loffler F."/>
        </authorList>
    </citation>
    <scope>NUCLEOTIDE SEQUENCE</scope>
</reference>
<dbReference type="PROSITE" id="PS51482">
    <property type="entry name" value="DEGV"/>
    <property type="match status" value="1"/>
</dbReference>
<dbReference type="EMBL" id="VSSQ01002407">
    <property type="protein sequence ID" value="MPM15220.1"/>
    <property type="molecule type" value="Genomic_DNA"/>
</dbReference>
<dbReference type="GO" id="GO:0008289">
    <property type="term" value="F:lipid binding"/>
    <property type="evidence" value="ECO:0007669"/>
    <property type="project" value="UniProtKB-KW"/>
</dbReference>
<dbReference type="Pfam" id="PF02645">
    <property type="entry name" value="DegV"/>
    <property type="match status" value="1"/>
</dbReference>
<organism evidence="2">
    <name type="scientific">bioreactor metagenome</name>
    <dbReference type="NCBI Taxonomy" id="1076179"/>
    <lineage>
        <taxon>unclassified sequences</taxon>
        <taxon>metagenomes</taxon>
        <taxon>ecological metagenomes</taxon>
    </lineage>
</organism>
<dbReference type="Gene3D" id="3.30.1180.10">
    <property type="match status" value="1"/>
</dbReference>
<evidence type="ECO:0000256" key="1">
    <source>
        <dbReference type="ARBA" id="ARBA00023121"/>
    </source>
</evidence>
<sequence length="288" mass="31789">MKTVILTDSCCDLPIDFVKENNIEVMPLRVNIKGKEIKDDLGQSIEYKAFYDMIREGEMPSTSQVNAYEFTEVFEKYSNQGYSIIYIGFSSALSGCVNSARIAKENVEGEISSADITIIDTKCASMGLGLVVYYAASMLKNGASKDEVVAWIEDNKLKVNHWFTVDDLNHLKRGGRVSSTAAIVGTMLNIKPILHVDDEGRLIPVSKVKGRKKSIKGLQESLKERIIKPEEQTIFISHGDCLSEAEHLKDLILDEVQVKEVIINNVGPAVGSHSGPGTIALFFIGESR</sequence>
<protein>
    <submittedName>
        <fullName evidence="2">DegV domain-containing protein</fullName>
    </submittedName>
</protein>
<name>A0A644XG52_9ZZZZ</name>
<dbReference type="PANTHER" id="PTHR33434:SF3">
    <property type="entry name" value="DEGV DOMAIN-CONTAINING PROTEIN YITS"/>
    <property type="match status" value="1"/>
</dbReference>